<dbReference type="NCBIfam" id="TIGR03611">
    <property type="entry name" value="RutD"/>
    <property type="match status" value="1"/>
</dbReference>
<evidence type="ECO:0000313" key="3">
    <source>
        <dbReference type="EMBL" id="SJX22482.1"/>
    </source>
</evidence>
<dbReference type="GO" id="GO:0006212">
    <property type="term" value="P:uracil catabolic process"/>
    <property type="evidence" value="ECO:0007669"/>
    <property type="project" value="InterPro"/>
</dbReference>
<dbReference type="EMBL" id="FUUY01000006">
    <property type="protein sequence ID" value="SJX22482.1"/>
    <property type="molecule type" value="Genomic_DNA"/>
</dbReference>
<keyword evidence="1 3" id="KW-0378">Hydrolase</keyword>
<dbReference type="GO" id="GO:0016020">
    <property type="term" value="C:membrane"/>
    <property type="evidence" value="ECO:0007669"/>
    <property type="project" value="TreeGrafter"/>
</dbReference>
<dbReference type="InterPro" id="IPR050266">
    <property type="entry name" value="AB_hydrolase_sf"/>
</dbReference>
<dbReference type="PANTHER" id="PTHR43798:SF33">
    <property type="entry name" value="HYDROLASE, PUTATIVE (AFU_ORTHOLOGUE AFUA_2G14860)-RELATED"/>
    <property type="match status" value="1"/>
</dbReference>
<feature type="domain" description="AB hydrolase-1" evidence="2">
    <location>
        <begin position="29"/>
        <end position="113"/>
    </location>
</feature>
<dbReference type="Proteomes" id="UP000196240">
    <property type="component" value="Unassembled WGS sequence"/>
</dbReference>
<dbReference type="GO" id="GO:0016811">
    <property type="term" value="F:hydrolase activity, acting on carbon-nitrogen (but not peptide) bonds, in linear amides"/>
    <property type="evidence" value="ECO:0007669"/>
    <property type="project" value="InterPro"/>
</dbReference>
<dbReference type="InterPro" id="IPR000073">
    <property type="entry name" value="AB_hydrolase_1"/>
</dbReference>
<name>A0A1R7QDX7_ACIJO</name>
<sequence length="280" mass="32133">MLDNIFDQKVNFEMNVQIFPSHIKDADYVVLSSGLGGHAQFWQPQIQDLQTKFHVLTYDQEGCHENSTLLKPDYCIRDLGQQLLLILKQQHIQRFHFIGHALGGFIGAELAYLCKSTKYQMLSITILNGWDTLDVHTYKCFETRINLLTFAGTEAYVKAQALFLYPPAWISANIESIQKQEQLQIQNFPPHENVLRRLNALMDFQLSEEIRAALQNIPMHLIANQDDFLVPYQRSQNLKRLFTHAQLTLLKQGAHAATVTETVLMNKEMLGFLTGQESLV</sequence>
<organism evidence="3 4">
    <name type="scientific">Acinetobacter johnsonii</name>
    <dbReference type="NCBI Taxonomy" id="40214"/>
    <lineage>
        <taxon>Bacteria</taxon>
        <taxon>Pseudomonadati</taxon>
        <taxon>Pseudomonadota</taxon>
        <taxon>Gammaproteobacteria</taxon>
        <taxon>Moraxellales</taxon>
        <taxon>Moraxellaceae</taxon>
        <taxon>Acinetobacter</taxon>
    </lineage>
</organism>
<gene>
    <name evidence="3" type="primary">rutD_3</name>
    <name evidence="3" type="ORF">ACNJC6_02125</name>
</gene>
<dbReference type="AlphaFoldDB" id="A0A1R7QDX7"/>
<dbReference type="PANTHER" id="PTHR43798">
    <property type="entry name" value="MONOACYLGLYCEROL LIPASE"/>
    <property type="match status" value="1"/>
</dbReference>
<dbReference type="InterPro" id="IPR029058">
    <property type="entry name" value="AB_hydrolase_fold"/>
</dbReference>
<dbReference type="EC" id="3.5.1.-" evidence="3"/>
<proteinExistence type="predicted"/>
<dbReference type="Gene3D" id="3.40.50.1820">
    <property type="entry name" value="alpha/beta hydrolase"/>
    <property type="match status" value="1"/>
</dbReference>
<reference evidence="3 4" key="1">
    <citation type="submission" date="2017-02" db="EMBL/GenBank/DDBJ databases">
        <authorList>
            <person name="Peterson S.W."/>
        </authorList>
    </citation>
    <scope>NUCLEOTIDE SEQUENCE [LARGE SCALE GENOMIC DNA]</scope>
    <source>
        <strain evidence="3">C6</strain>
    </source>
</reference>
<dbReference type="SUPFAM" id="SSF53474">
    <property type="entry name" value="alpha/beta-Hydrolases"/>
    <property type="match status" value="1"/>
</dbReference>
<evidence type="ECO:0000259" key="2">
    <source>
        <dbReference type="Pfam" id="PF00561"/>
    </source>
</evidence>
<protein>
    <submittedName>
        <fullName evidence="3">Putative aminoacrylate hydrolase RutD</fullName>
        <ecNumber evidence="3">3.5.1.-</ecNumber>
    </submittedName>
</protein>
<dbReference type="Pfam" id="PF00561">
    <property type="entry name" value="Abhydrolase_1"/>
    <property type="match status" value="1"/>
</dbReference>
<evidence type="ECO:0000256" key="1">
    <source>
        <dbReference type="ARBA" id="ARBA00022801"/>
    </source>
</evidence>
<dbReference type="InterPro" id="IPR019913">
    <property type="entry name" value="Pyrimidine_utilisation_RutD"/>
</dbReference>
<evidence type="ECO:0000313" key="4">
    <source>
        <dbReference type="Proteomes" id="UP000196240"/>
    </source>
</evidence>
<accession>A0A1R7QDX7</accession>